<name>A0A6A6X583_9PLEO</name>
<sequence>MGQNDGGGLLKLPGGERRRQVHSAVAVLRILTCDVAAVCGKAAVHQESFRAPPIKVRGLPRAPSLGRELDIITLASRRDEETKDSSTQDAFSDVWMLGRRRCRGRSALLNTCTSRLHWSGGEEKGAQIRAAVCGSWHVYTLSRKLAGLLQW</sequence>
<evidence type="ECO:0000313" key="1">
    <source>
        <dbReference type="EMBL" id="KAF2791391.1"/>
    </source>
</evidence>
<accession>A0A6A6X583</accession>
<organism evidence="1 2">
    <name type="scientific">Melanomma pulvis-pyrius CBS 109.77</name>
    <dbReference type="NCBI Taxonomy" id="1314802"/>
    <lineage>
        <taxon>Eukaryota</taxon>
        <taxon>Fungi</taxon>
        <taxon>Dikarya</taxon>
        <taxon>Ascomycota</taxon>
        <taxon>Pezizomycotina</taxon>
        <taxon>Dothideomycetes</taxon>
        <taxon>Pleosporomycetidae</taxon>
        <taxon>Pleosporales</taxon>
        <taxon>Melanommataceae</taxon>
        <taxon>Melanomma</taxon>
    </lineage>
</organism>
<reference evidence="1" key="1">
    <citation type="journal article" date="2020" name="Stud. Mycol.">
        <title>101 Dothideomycetes genomes: a test case for predicting lifestyles and emergence of pathogens.</title>
        <authorList>
            <person name="Haridas S."/>
            <person name="Albert R."/>
            <person name="Binder M."/>
            <person name="Bloem J."/>
            <person name="Labutti K."/>
            <person name="Salamov A."/>
            <person name="Andreopoulos B."/>
            <person name="Baker S."/>
            <person name="Barry K."/>
            <person name="Bills G."/>
            <person name="Bluhm B."/>
            <person name="Cannon C."/>
            <person name="Castanera R."/>
            <person name="Culley D."/>
            <person name="Daum C."/>
            <person name="Ezra D."/>
            <person name="Gonzalez J."/>
            <person name="Henrissat B."/>
            <person name="Kuo A."/>
            <person name="Liang C."/>
            <person name="Lipzen A."/>
            <person name="Lutzoni F."/>
            <person name="Magnuson J."/>
            <person name="Mondo S."/>
            <person name="Nolan M."/>
            <person name="Ohm R."/>
            <person name="Pangilinan J."/>
            <person name="Park H.-J."/>
            <person name="Ramirez L."/>
            <person name="Alfaro M."/>
            <person name="Sun H."/>
            <person name="Tritt A."/>
            <person name="Yoshinaga Y."/>
            <person name="Zwiers L.-H."/>
            <person name="Turgeon B."/>
            <person name="Goodwin S."/>
            <person name="Spatafora J."/>
            <person name="Crous P."/>
            <person name="Grigoriev I."/>
        </authorList>
    </citation>
    <scope>NUCLEOTIDE SEQUENCE</scope>
    <source>
        <strain evidence="1">CBS 109.77</strain>
    </source>
</reference>
<dbReference type="EMBL" id="MU002021">
    <property type="protein sequence ID" value="KAF2791391.1"/>
    <property type="molecule type" value="Genomic_DNA"/>
</dbReference>
<protein>
    <submittedName>
        <fullName evidence="1">Uncharacterized protein</fullName>
    </submittedName>
</protein>
<keyword evidence="2" id="KW-1185">Reference proteome</keyword>
<dbReference type="Proteomes" id="UP000799757">
    <property type="component" value="Unassembled WGS sequence"/>
</dbReference>
<dbReference type="AlphaFoldDB" id="A0A6A6X583"/>
<evidence type="ECO:0000313" key="2">
    <source>
        <dbReference type="Proteomes" id="UP000799757"/>
    </source>
</evidence>
<proteinExistence type="predicted"/>
<gene>
    <name evidence="1" type="ORF">K505DRAFT_66251</name>
</gene>